<dbReference type="RefSeq" id="WP_029204260.1">
    <property type="nucleotide sequence ID" value="NZ_JAPJUH010000001.1"/>
</dbReference>
<reference evidence="1" key="1">
    <citation type="submission" date="2022-11" db="EMBL/GenBank/DDBJ databases">
        <authorList>
            <person name="Graham C."/>
            <person name="Newman J.D."/>
        </authorList>
    </citation>
    <scope>NUCLEOTIDE SEQUENCE</scope>
    <source>
        <strain evidence="1">DSM 19486</strain>
    </source>
</reference>
<protein>
    <submittedName>
        <fullName evidence="1">Uncharacterized protein</fullName>
    </submittedName>
</protein>
<sequence length="254" mass="28149">MASGFPMGRRKTLLSPYFSYFASTSSRDLSGNKAPYGNNGRFSSVTAQIYLEYGITDRLDFVAKIPFSFSQYKDDYLNNVNNAPSDLEVGLKYNILHFNEQKYYFSAQALASIPAYSKNRNPATGYGKFGSELKLMISGSERSAYFNIEGGYRQYFGNPTGQVGQLTYISTSGLHLGKSNQLVGEVSGVSSFRSSQFTPANPASNTEFTFVKANIAIGQRLWKENWIFLGIFHDIVNRNSGIGEGGTLTGIFRF</sequence>
<dbReference type="AlphaFoldDB" id="A0A9X3DCL2"/>
<dbReference type="Proteomes" id="UP001142592">
    <property type="component" value="Unassembled WGS sequence"/>
</dbReference>
<gene>
    <name evidence="1" type="ORF">OQZ29_02610</name>
</gene>
<proteinExistence type="predicted"/>
<dbReference type="EMBL" id="JAPJUH010000001">
    <property type="protein sequence ID" value="MCX3263616.1"/>
    <property type="molecule type" value="Genomic_DNA"/>
</dbReference>
<organism evidence="1 2">
    <name type="scientific">Pedobacter agri</name>
    <dbReference type="NCBI Taxonomy" id="454586"/>
    <lineage>
        <taxon>Bacteria</taxon>
        <taxon>Pseudomonadati</taxon>
        <taxon>Bacteroidota</taxon>
        <taxon>Sphingobacteriia</taxon>
        <taxon>Sphingobacteriales</taxon>
        <taxon>Sphingobacteriaceae</taxon>
        <taxon>Pedobacter</taxon>
    </lineage>
</organism>
<evidence type="ECO:0000313" key="2">
    <source>
        <dbReference type="Proteomes" id="UP001142592"/>
    </source>
</evidence>
<accession>A0A9X3DCL2</accession>
<name>A0A9X3DCL2_9SPHI</name>
<keyword evidence="2" id="KW-1185">Reference proteome</keyword>
<evidence type="ECO:0000313" key="1">
    <source>
        <dbReference type="EMBL" id="MCX3263616.1"/>
    </source>
</evidence>
<comment type="caution">
    <text evidence="1">The sequence shown here is derived from an EMBL/GenBank/DDBJ whole genome shotgun (WGS) entry which is preliminary data.</text>
</comment>